<organism evidence="1 2">
    <name type="scientific">Hoylesella nanceiensis</name>
    <dbReference type="NCBI Taxonomy" id="425941"/>
    <lineage>
        <taxon>Bacteria</taxon>
        <taxon>Pseudomonadati</taxon>
        <taxon>Bacteroidota</taxon>
        <taxon>Bacteroidia</taxon>
        <taxon>Bacteroidales</taxon>
        <taxon>Prevotellaceae</taxon>
        <taxon>Hoylesella</taxon>
    </lineage>
</organism>
<dbReference type="InterPro" id="IPR032299">
    <property type="entry name" value="DUF4843"/>
</dbReference>
<sequence>MKIKFQYIFLALFAGFLATSCKEETVELYNSSDGVYFNYGTKDGLRATVNFADSILTAPTEISVPLKLKLMGRASDKQRTVVLKSRAVQGVAEAVVTCPEIVFEPNEFLKDVMVKVARPSMLDSTFQAEVYISDVEGNNQIGPGLKNFTSFTIYAKEAYSKPRQWDGMASSYLGEWSMAKQILLVRITKQNNFYTTNDYSKFVQWNLQAIDSLRTQQKKNPQTPITIDIPFTNDNSYSKPWYWGNLQETYLGTYNSGSFVGLCNGLDITTANEYTTLNGNEAAMQNLNKQAVGQMLLKYNTYYQDGWRQGSSYKDFFYVPMLQNVTYELIEPQAWKDEQGGKELIEKYYGTYSLEKYQFMVKVWLQHKGSDFVLNQLFPVMNEWGNVHWDDSLGGEDAIKACNKLFREKVAQGTYPFTFPVVQ</sequence>
<evidence type="ECO:0000313" key="2">
    <source>
        <dbReference type="Proteomes" id="UP000788426"/>
    </source>
</evidence>
<dbReference type="RefSeq" id="WP_219479965.1">
    <property type="nucleotide sequence ID" value="NZ_JAHXCT010000002.1"/>
</dbReference>
<dbReference type="Proteomes" id="UP000788426">
    <property type="component" value="Unassembled WGS sequence"/>
</dbReference>
<dbReference type="Pfam" id="PF16132">
    <property type="entry name" value="DUF4843"/>
    <property type="match status" value="1"/>
</dbReference>
<gene>
    <name evidence="1" type="ORF">KZO38_03635</name>
</gene>
<protein>
    <submittedName>
        <fullName evidence="1">DUF4843 domain-containing protein</fullName>
    </submittedName>
</protein>
<evidence type="ECO:0000313" key="1">
    <source>
        <dbReference type="EMBL" id="MBW4768851.1"/>
    </source>
</evidence>
<comment type="caution">
    <text evidence="1">The sequence shown here is derived from an EMBL/GenBank/DDBJ whole genome shotgun (WGS) entry which is preliminary data.</text>
</comment>
<proteinExistence type="predicted"/>
<reference evidence="1 2" key="1">
    <citation type="submission" date="2021-07" db="EMBL/GenBank/DDBJ databases">
        <title>Genomic diversity and antimicrobial resistance of Prevotella spp. isolated from chronic lung disease airways.</title>
        <authorList>
            <person name="Webb K.A."/>
            <person name="Olagoke O.S."/>
            <person name="Baird T."/>
            <person name="Neill J."/>
            <person name="Pham A."/>
            <person name="Wells T.J."/>
            <person name="Ramsay K.A."/>
            <person name="Bell S.C."/>
            <person name="Sarovich D.S."/>
            <person name="Price E.P."/>
        </authorList>
    </citation>
    <scope>NUCLEOTIDE SEQUENCE [LARGE SCALE GENOMIC DNA]</scope>
    <source>
        <strain evidence="1 2">SCHI0011.S.12</strain>
    </source>
</reference>
<dbReference type="EMBL" id="JAHXCT010000002">
    <property type="protein sequence ID" value="MBW4768851.1"/>
    <property type="molecule type" value="Genomic_DNA"/>
</dbReference>
<accession>A0ABS6YBA3</accession>
<dbReference type="PROSITE" id="PS51257">
    <property type="entry name" value="PROKAR_LIPOPROTEIN"/>
    <property type="match status" value="1"/>
</dbReference>
<keyword evidence="2" id="KW-1185">Reference proteome</keyword>
<name>A0ABS6YBA3_9BACT</name>